<protein>
    <submittedName>
        <fullName evidence="2">Putative spermidine/putrescine transport system substrate-binding protein</fullName>
    </submittedName>
</protein>
<dbReference type="AlphaFoldDB" id="A0A1I6WDD2"/>
<dbReference type="GO" id="GO:0030975">
    <property type="term" value="F:thiamine binding"/>
    <property type="evidence" value="ECO:0007669"/>
    <property type="project" value="TreeGrafter"/>
</dbReference>
<dbReference type="Gene3D" id="3.40.190.10">
    <property type="entry name" value="Periplasmic binding protein-like II"/>
    <property type="match status" value="2"/>
</dbReference>
<evidence type="ECO:0000313" key="3">
    <source>
        <dbReference type="Proteomes" id="UP000199392"/>
    </source>
</evidence>
<dbReference type="GO" id="GO:0030288">
    <property type="term" value="C:outer membrane-bounded periplasmic space"/>
    <property type="evidence" value="ECO:0007669"/>
    <property type="project" value="TreeGrafter"/>
</dbReference>
<reference evidence="3" key="1">
    <citation type="submission" date="2016-10" db="EMBL/GenBank/DDBJ databases">
        <authorList>
            <person name="Varghese N."/>
            <person name="Submissions S."/>
        </authorList>
    </citation>
    <scope>NUCLEOTIDE SEQUENCE [LARGE SCALE GENOMIC DNA]</scope>
    <source>
        <strain evidence="3">DSM 26894</strain>
    </source>
</reference>
<sequence length="381" mass="41962">MITLDLNTTRLSCPHYVPISEPLFIYTNNQQGPRTMNKLDRRSFLASTGAITLGAMIPGMGRAADGGFTSTVFGGVWEQNYRKAIVDGFEAATGAKVNLQLGSSAEWLTNAIVNRAEPEIDMLMLPYPDSIKAIMADIGIELTPEDIPNIAEIAPVWWEQYKKRGVGLDYASYGIAYRTDLVDQPITKWEDLFRPELAGKISIPDIGTWGSWEMLVMLAKLRGGSEDNLEPAFEALAELKPNIRRYFTSSTDAMSMLDAGEVVAVGMTTNIPPYALIDAGKPVDFVFPEEGAMVGMVSYHIAEGAANPELCKQFINHAISREAQEAFCNAVIAGPVRPDAKLTGKAAERVPALDQLTLFDWFKIVPQMPMLTDRWNYEVSL</sequence>
<dbReference type="PANTHER" id="PTHR30006:SF2">
    <property type="entry name" value="ABC TRANSPORTER SUBSTRATE-BINDING PROTEIN"/>
    <property type="match status" value="1"/>
</dbReference>
<accession>A0A1I6WDD2</accession>
<dbReference type="Proteomes" id="UP000199392">
    <property type="component" value="Unassembled WGS sequence"/>
</dbReference>
<dbReference type="OrthoDB" id="9766989at2"/>
<dbReference type="EMBL" id="FOZW01000018">
    <property type="protein sequence ID" value="SFT23751.1"/>
    <property type="molecule type" value="Genomic_DNA"/>
</dbReference>
<dbReference type="GO" id="GO:0030976">
    <property type="term" value="F:thiamine pyrophosphate binding"/>
    <property type="evidence" value="ECO:0007669"/>
    <property type="project" value="TreeGrafter"/>
</dbReference>
<dbReference type="STRING" id="311180.SAMN04488050_11836"/>
<dbReference type="Pfam" id="PF13416">
    <property type="entry name" value="SBP_bac_8"/>
    <property type="match status" value="1"/>
</dbReference>
<dbReference type="SUPFAM" id="SSF53850">
    <property type="entry name" value="Periplasmic binding protein-like II"/>
    <property type="match status" value="1"/>
</dbReference>
<dbReference type="PANTHER" id="PTHR30006">
    <property type="entry name" value="THIAMINE-BINDING PERIPLASMIC PROTEIN-RELATED"/>
    <property type="match status" value="1"/>
</dbReference>
<gene>
    <name evidence="2" type="ORF">SAMN04488050_11836</name>
</gene>
<evidence type="ECO:0000313" key="2">
    <source>
        <dbReference type="EMBL" id="SFT23751.1"/>
    </source>
</evidence>
<dbReference type="GO" id="GO:0015888">
    <property type="term" value="P:thiamine transport"/>
    <property type="evidence" value="ECO:0007669"/>
    <property type="project" value="TreeGrafter"/>
</dbReference>
<dbReference type="CDD" id="cd13589">
    <property type="entry name" value="PBP2_polyamine_RpCGA009"/>
    <property type="match status" value="1"/>
</dbReference>
<proteinExistence type="predicted"/>
<keyword evidence="3" id="KW-1185">Reference proteome</keyword>
<name>A0A1I6WDD2_9RHOB</name>
<dbReference type="InterPro" id="IPR006059">
    <property type="entry name" value="SBP"/>
</dbReference>
<keyword evidence="1" id="KW-0732">Signal</keyword>
<organism evidence="2 3">
    <name type="scientific">Alloyangia pacifica</name>
    <dbReference type="NCBI Taxonomy" id="311180"/>
    <lineage>
        <taxon>Bacteria</taxon>
        <taxon>Pseudomonadati</taxon>
        <taxon>Pseudomonadota</taxon>
        <taxon>Alphaproteobacteria</taxon>
        <taxon>Rhodobacterales</taxon>
        <taxon>Roseobacteraceae</taxon>
        <taxon>Alloyangia</taxon>
    </lineage>
</organism>
<evidence type="ECO:0000256" key="1">
    <source>
        <dbReference type="ARBA" id="ARBA00022729"/>
    </source>
</evidence>